<dbReference type="Gene3D" id="2.60.40.10">
    <property type="entry name" value="Immunoglobulins"/>
    <property type="match status" value="1"/>
</dbReference>
<dbReference type="InterPro" id="IPR043504">
    <property type="entry name" value="Peptidase_S1_PA_chymotrypsin"/>
</dbReference>
<dbReference type="PANTHER" id="PTHR24252:SF7">
    <property type="entry name" value="HYALIN"/>
    <property type="match status" value="1"/>
</dbReference>
<proteinExistence type="predicted"/>
<dbReference type="GO" id="GO:0004252">
    <property type="term" value="F:serine-type endopeptidase activity"/>
    <property type="evidence" value="ECO:0007669"/>
    <property type="project" value="InterPro"/>
</dbReference>
<gene>
    <name evidence="4" type="ORF">THII_3581</name>
</gene>
<dbReference type="InterPro" id="IPR001254">
    <property type="entry name" value="Trypsin_dom"/>
</dbReference>
<dbReference type="CDD" id="cd00190">
    <property type="entry name" value="Tryp_SPc"/>
    <property type="match status" value="1"/>
</dbReference>
<evidence type="ECO:0000259" key="3">
    <source>
        <dbReference type="PROSITE" id="PS50240"/>
    </source>
</evidence>
<feature type="domain" description="Peptidase S1" evidence="3">
    <location>
        <begin position="25"/>
        <end position="271"/>
    </location>
</feature>
<keyword evidence="5" id="KW-1185">Reference proteome</keyword>
<feature type="chain" id="PRO_5001852815" evidence="2">
    <location>
        <begin position="21"/>
        <end position="368"/>
    </location>
</feature>
<dbReference type="Gene3D" id="2.40.10.10">
    <property type="entry name" value="Trypsin-like serine proteases"/>
    <property type="match status" value="1"/>
</dbReference>
<organism evidence="4 5">
    <name type="scientific">Thioploca ingrica</name>
    <dbReference type="NCBI Taxonomy" id="40754"/>
    <lineage>
        <taxon>Bacteria</taxon>
        <taxon>Pseudomonadati</taxon>
        <taxon>Pseudomonadota</taxon>
        <taxon>Gammaproteobacteria</taxon>
        <taxon>Thiotrichales</taxon>
        <taxon>Thiotrichaceae</taxon>
        <taxon>Thioploca</taxon>
    </lineage>
</organism>
<dbReference type="FunFam" id="2.40.10.10:FF:000003">
    <property type="entry name" value="Transmembrane serine protease 3"/>
    <property type="match status" value="1"/>
</dbReference>
<reference evidence="4 5" key="1">
    <citation type="journal article" date="2014" name="ISME J.">
        <title>Ecophysiology of Thioploca ingrica as revealed by the complete genome sequence supplemented with proteomic evidence.</title>
        <authorList>
            <person name="Kojima H."/>
            <person name="Ogura Y."/>
            <person name="Yamamoto N."/>
            <person name="Togashi T."/>
            <person name="Mori H."/>
            <person name="Watanabe T."/>
            <person name="Nemoto F."/>
            <person name="Kurokawa K."/>
            <person name="Hayashi T."/>
            <person name="Fukui M."/>
        </authorList>
    </citation>
    <scope>NUCLEOTIDE SEQUENCE [LARGE SCALE GENOMIC DNA]</scope>
</reference>
<dbReference type="PRINTS" id="PR00722">
    <property type="entry name" value="CHYMOTRYPSIN"/>
</dbReference>
<dbReference type="OrthoDB" id="9813836at2"/>
<dbReference type="GO" id="GO:0006508">
    <property type="term" value="P:proteolysis"/>
    <property type="evidence" value="ECO:0007669"/>
    <property type="project" value="InterPro"/>
</dbReference>
<evidence type="ECO:0000256" key="2">
    <source>
        <dbReference type="SAM" id="SignalP"/>
    </source>
</evidence>
<dbReference type="SUPFAM" id="SSF50494">
    <property type="entry name" value="Trypsin-like serine proteases"/>
    <property type="match status" value="1"/>
</dbReference>
<dbReference type="PROSITE" id="PS50240">
    <property type="entry name" value="TRYPSIN_DOM"/>
    <property type="match status" value="1"/>
</dbReference>
<name>A0A090AHQ2_9GAMM</name>
<accession>A0A090AHQ2</accession>
<dbReference type="InterPro" id="IPR001314">
    <property type="entry name" value="Peptidase_S1A"/>
</dbReference>
<dbReference type="KEGG" id="tig:THII_3581"/>
<feature type="signal peptide" evidence="2">
    <location>
        <begin position="1"/>
        <end position="20"/>
    </location>
</feature>
<dbReference type="InterPro" id="IPR009003">
    <property type="entry name" value="Peptidase_S1_PA"/>
</dbReference>
<keyword evidence="2" id="KW-0732">Signal</keyword>
<dbReference type="AlphaFoldDB" id="A0A090AHQ2"/>
<dbReference type="Pfam" id="PF00089">
    <property type="entry name" value="Trypsin"/>
    <property type="match status" value="1"/>
</dbReference>
<dbReference type="PANTHER" id="PTHR24252">
    <property type="entry name" value="ACROSIN-RELATED"/>
    <property type="match status" value="1"/>
</dbReference>
<evidence type="ECO:0000313" key="4">
    <source>
        <dbReference type="EMBL" id="BAP57878.1"/>
    </source>
</evidence>
<dbReference type="SMART" id="SM00020">
    <property type="entry name" value="Tryp_SPc"/>
    <property type="match status" value="1"/>
</dbReference>
<dbReference type="HOGENOM" id="CLU_006842_7_0_6"/>
<protein>
    <submittedName>
        <fullName evidence="4">Trypsin domain-containing lipoprotein</fullName>
    </submittedName>
</protein>
<dbReference type="InterPro" id="IPR033116">
    <property type="entry name" value="TRYPSIN_SER"/>
</dbReference>
<dbReference type="PROSITE" id="PS00135">
    <property type="entry name" value="TRYPSIN_SER"/>
    <property type="match status" value="1"/>
</dbReference>
<keyword evidence="1" id="KW-1015">Disulfide bond</keyword>
<dbReference type="STRING" id="40754.THII_3581"/>
<dbReference type="InterPro" id="IPR013783">
    <property type="entry name" value="Ig-like_fold"/>
</dbReference>
<evidence type="ECO:0000256" key="1">
    <source>
        <dbReference type="ARBA" id="ARBA00023157"/>
    </source>
</evidence>
<evidence type="ECO:0000313" key="5">
    <source>
        <dbReference type="Proteomes" id="UP000031623"/>
    </source>
</evidence>
<dbReference type="Proteomes" id="UP000031623">
    <property type="component" value="Chromosome"/>
</dbReference>
<sequence length="368" mass="40290">MRLLFSISFLLILSVQTTTAATPRIINGTRAKTGQWPWMVAILESDSSSPSEGQFCAGSLIHPAWVLTSAHCTEGETVHSIKVLLGRDTLSDKQPGEIDEQPGEIIEIKQIITHPDYDHDPENPSADIALLELAKPSTQPILRIAERYSDLTQPGKLATIIGWGATKASRYNPKYADSLQQATIPIVSNEVCNSPWSYNGDIQETMLCAGFKAGGIDACTGDSGGPLVIKTDLGWQQIGTVSWGEGCALPNYYGVYSRVPLFQEYITQTICKTEDLLLPPTLQIEVTEQQVTASWTTVNHAEGYQFYYAPYSAPVTEVTFNNIHSFDIGKQTSFSAILKSGTHFYIAIQAYRGNCYSARSNVGTILIP</sequence>
<dbReference type="EMBL" id="AP014633">
    <property type="protein sequence ID" value="BAP57878.1"/>
    <property type="molecule type" value="Genomic_DNA"/>
</dbReference>
<keyword evidence="4" id="KW-0449">Lipoprotein</keyword>